<reference evidence="2 3" key="1">
    <citation type="submission" date="2019-12" db="EMBL/GenBank/DDBJ databases">
        <title>Maritimibacter sp. nov. sp. isolated from sea sand.</title>
        <authorList>
            <person name="Kim J."/>
            <person name="Jeong S.E."/>
            <person name="Jung H.S."/>
            <person name="Jeon C.O."/>
        </authorList>
    </citation>
    <scope>NUCLEOTIDE SEQUENCE [LARGE SCALE GENOMIC DNA]</scope>
    <source>
        <strain evidence="2 3">DP07</strain>
    </source>
</reference>
<gene>
    <name evidence="2" type="ORF">GQE99_11830</name>
</gene>
<dbReference type="InterPro" id="IPR003170">
    <property type="entry name" value="MurB"/>
</dbReference>
<sequence>MVLAPHVPGIVGLNRMMGMRIDRGDSDAVRIIAAAGEDWPGLVDWNLAEGIGGSENLAGIPGTLGVAPIPKIGAYGRELSDLIEHLTALDTRTRRPGRIFPRRVPVYLPPQPVQVRAGAFCRHPSHAATAGGMDARHDLRGPRRSRPRAGSGRGALQGSGAAGR</sequence>
<evidence type="ECO:0000313" key="2">
    <source>
        <dbReference type="EMBL" id="MZR13705.1"/>
    </source>
</evidence>
<comment type="caution">
    <text evidence="2">The sequence shown here is derived from an EMBL/GenBank/DDBJ whole genome shotgun (WGS) entry which is preliminary data.</text>
</comment>
<dbReference type="InterPro" id="IPR016169">
    <property type="entry name" value="FAD-bd_PCMH_sub2"/>
</dbReference>
<dbReference type="GO" id="GO:0005829">
    <property type="term" value="C:cytosol"/>
    <property type="evidence" value="ECO:0007669"/>
    <property type="project" value="TreeGrafter"/>
</dbReference>
<feature type="compositionally biased region" description="Gly residues" evidence="1">
    <location>
        <begin position="151"/>
        <end position="164"/>
    </location>
</feature>
<accession>A0A845M0Y6</accession>
<dbReference type="SUPFAM" id="SSF56176">
    <property type="entry name" value="FAD-binding/transporter-associated domain-like"/>
    <property type="match status" value="1"/>
</dbReference>
<keyword evidence="3" id="KW-1185">Reference proteome</keyword>
<dbReference type="Gene3D" id="3.30.465.10">
    <property type="match status" value="1"/>
</dbReference>
<dbReference type="EMBL" id="WTUX01000013">
    <property type="protein sequence ID" value="MZR13705.1"/>
    <property type="molecule type" value="Genomic_DNA"/>
</dbReference>
<dbReference type="PANTHER" id="PTHR21071">
    <property type="entry name" value="UDP-N-ACETYLENOLPYRUVOYLGLUCOSAMINE REDUCTASE"/>
    <property type="match status" value="1"/>
</dbReference>
<dbReference type="Proteomes" id="UP000467322">
    <property type="component" value="Unassembled WGS sequence"/>
</dbReference>
<name>A0A845M0Y6_9RHOB</name>
<dbReference type="GO" id="GO:0050660">
    <property type="term" value="F:flavin adenine dinucleotide binding"/>
    <property type="evidence" value="ECO:0007669"/>
    <property type="project" value="InterPro"/>
</dbReference>
<dbReference type="AlphaFoldDB" id="A0A845M0Y6"/>
<proteinExistence type="predicted"/>
<dbReference type="GO" id="GO:0008762">
    <property type="term" value="F:UDP-N-acetylmuramate dehydrogenase activity"/>
    <property type="evidence" value="ECO:0007669"/>
    <property type="project" value="InterPro"/>
</dbReference>
<feature type="region of interest" description="Disordered" evidence="1">
    <location>
        <begin position="126"/>
        <end position="164"/>
    </location>
</feature>
<evidence type="ECO:0000256" key="1">
    <source>
        <dbReference type="SAM" id="MobiDB-lite"/>
    </source>
</evidence>
<dbReference type="InterPro" id="IPR036318">
    <property type="entry name" value="FAD-bd_PCMH-like_sf"/>
</dbReference>
<dbReference type="PANTHER" id="PTHR21071:SF4">
    <property type="entry name" value="UDP-N-ACETYLENOLPYRUVOYLGLUCOSAMINE REDUCTASE"/>
    <property type="match status" value="1"/>
</dbReference>
<organism evidence="2 3">
    <name type="scientific">Maritimibacter harenae</name>
    <dbReference type="NCBI Taxonomy" id="2606218"/>
    <lineage>
        <taxon>Bacteria</taxon>
        <taxon>Pseudomonadati</taxon>
        <taxon>Pseudomonadota</taxon>
        <taxon>Alphaproteobacteria</taxon>
        <taxon>Rhodobacterales</taxon>
        <taxon>Roseobacteraceae</taxon>
        <taxon>Maritimibacter</taxon>
    </lineage>
</organism>
<evidence type="ECO:0000313" key="3">
    <source>
        <dbReference type="Proteomes" id="UP000467322"/>
    </source>
</evidence>
<protein>
    <submittedName>
        <fullName evidence="2">FAD-binding protein</fullName>
    </submittedName>
</protein>
<dbReference type="GO" id="GO:0071555">
    <property type="term" value="P:cell wall organization"/>
    <property type="evidence" value="ECO:0007669"/>
    <property type="project" value="TreeGrafter"/>
</dbReference>